<protein>
    <submittedName>
        <fullName evidence="3">Uncharacterized protein</fullName>
    </submittedName>
</protein>
<dbReference type="InterPro" id="IPR000782">
    <property type="entry name" value="FAS1_domain"/>
</dbReference>
<name>A0A8J4D061_9CHLO</name>
<feature type="region of interest" description="Disordered" evidence="1">
    <location>
        <begin position="189"/>
        <end position="311"/>
    </location>
</feature>
<dbReference type="PROSITE" id="PS50213">
    <property type="entry name" value="FAS1"/>
    <property type="match status" value="3"/>
</dbReference>
<dbReference type="OrthoDB" id="539746at2759"/>
<feature type="compositionally biased region" description="Pro residues" evidence="1">
    <location>
        <begin position="666"/>
        <end position="707"/>
    </location>
</feature>
<evidence type="ECO:0000313" key="4">
    <source>
        <dbReference type="Proteomes" id="UP000722791"/>
    </source>
</evidence>
<reference evidence="3" key="1">
    <citation type="journal article" date="2021" name="Proc. Natl. Acad. Sci. U.S.A.">
        <title>Three genomes in the algal genus Volvox reveal the fate of a haploid sex-determining region after a transition to homothallism.</title>
        <authorList>
            <person name="Yamamoto K."/>
            <person name="Hamaji T."/>
            <person name="Kawai-Toyooka H."/>
            <person name="Matsuzaki R."/>
            <person name="Takahashi F."/>
            <person name="Nishimura Y."/>
            <person name="Kawachi M."/>
            <person name="Noguchi H."/>
            <person name="Minakuchi Y."/>
            <person name="Umen J.G."/>
            <person name="Toyoda A."/>
            <person name="Nozaki H."/>
        </authorList>
    </citation>
    <scope>NUCLEOTIDE SEQUENCE</scope>
    <source>
        <strain evidence="3">NIES-3785</strain>
    </source>
</reference>
<dbReference type="EMBL" id="BNCQ01000063">
    <property type="protein sequence ID" value="GIM15203.1"/>
    <property type="molecule type" value="Genomic_DNA"/>
</dbReference>
<dbReference type="Proteomes" id="UP000722791">
    <property type="component" value="Unassembled WGS sequence"/>
</dbReference>
<evidence type="ECO:0000256" key="1">
    <source>
        <dbReference type="SAM" id="MobiDB-lite"/>
    </source>
</evidence>
<keyword evidence="2" id="KW-0732">Signal</keyword>
<dbReference type="PANTHER" id="PTHR10900">
    <property type="entry name" value="PERIOSTIN-RELATED"/>
    <property type="match status" value="1"/>
</dbReference>
<dbReference type="GO" id="GO:0005615">
    <property type="term" value="C:extracellular space"/>
    <property type="evidence" value="ECO:0007669"/>
    <property type="project" value="TreeGrafter"/>
</dbReference>
<feature type="region of interest" description="Disordered" evidence="1">
    <location>
        <begin position="661"/>
        <end position="707"/>
    </location>
</feature>
<gene>
    <name evidence="3" type="ORF">Vretimale_18005</name>
</gene>
<dbReference type="InterPro" id="IPR036378">
    <property type="entry name" value="FAS1_dom_sf"/>
</dbReference>
<feature type="chain" id="PRO_5043434080" evidence="2">
    <location>
        <begin position="20"/>
        <end position="879"/>
    </location>
</feature>
<evidence type="ECO:0000313" key="3">
    <source>
        <dbReference type="EMBL" id="GIM15203.1"/>
    </source>
</evidence>
<dbReference type="SMART" id="SM00554">
    <property type="entry name" value="FAS1"/>
    <property type="match status" value="4"/>
</dbReference>
<feature type="signal peptide" evidence="2">
    <location>
        <begin position="1"/>
        <end position="19"/>
    </location>
</feature>
<organism evidence="3 4">
    <name type="scientific">Volvox reticuliferus</name>
    <dbReference type="NCBI Taxonomy" id="1737510"/>
    <lineage>
        <taxon>Eukaryota</taxon>
        <taxon>Viridiplantae</taxon>
        <taxon>Chlorophyta</taxon>
        <taxon>core chlorophytes</taxon>
        <taxon>Chlorophyceae</taxon>
        <taxon>CS clade</taxon>
        <taxon>Chlamydomonadales</taxon>
        <taxon>Volvocaceae</taxon>
        <taxon>Volvox</taxon>
    </lineage>
</organism>
<dbReference type="Gene3D" id="2.30.180.10">
    <property type="entry name" value="FAS1 domain"/>
    <property type="match status" value="3"/>
</dbReference>
<sequence length="879" mass="92569">MVPWTTCIVACLFASYMAGGRIAAQQVDKLTFNSLQEYLNNEPKLSLTLQLTNPSYDMLARTDMIATVFLPTSDAITTYLYEEYGVEDLAELWSNPALNKLLLTTFNSVLLPYHIVLQRTLTSSQLITGTQLMTNLGRPVEVVRSSGRISIQGGSNAANIVTANQMLANGLVICHLIDAVLLAEPALLTPSPPVTTSAVRRSPVPRVSSPPPSWPPPLPAPARRSSQSPPSPPPPSPSLLRPQPRRTPQPSPPPPPTPRPLSPPSPRLFSPSPPRRPAPLPSPSPRPRRSPPSLPVFPNPPTPWPRPSPSPFPLPASRSAALDLVAELRGLGAVVNELVDLLSRGPQLAEVLPILARLSPHLAGHLSRSNATMATLFLPSADAFSEYLSTEGDLSLLSIPALITLYRRTLTVTAYHAVPGGAARRMYTTAALTAAASAAGGGATALASLVPDATLGVMILSGRLQVLGADGGIGAVTRADLTAGQRLVVHVIDQVVLPPPGSEMPLNGAKPQGRLYPSALSWMSDPTNLDATVFWVLRALLPPNLLAALDDPDLAATLFIPVDNSLLSTAEALNALSAPRVAGAEMLATALKACVLPGESLVRETLTLVQYSSRVKTSAAGTPLLFMNKDSTTLVNGVPIMYFDRPAGKAYVQILPSPLRVDYGTPSPPPPPKASPPQPPPPRRRFPPPSPGPSPSPSPPSPPAPPQLPFASLLEAFSALPELSSLAALYDIAVESGVFNTIMDSALMQPYTMFLPNDQAVDSYLDMWEPGRTLGDMAAAVRADARALVRLLSPHTFSGRRLLAASFGNTTTLTTGIAGAAGARLRVSLVPAAPGSGPQGGLQLVNLCCGTIIRGMRPDVQVAGSKGVIHVIDTFIPSG</sequence>
<dbReference type="PANTHER" id="PTHR10900:SF77">
    <property type="entry name" value="FI19380P1"/>
    <property type="match status" value="1"/>
</dbReference>
<dbReference type="AlphaFoldDB" id="A0A8J4D061"/>
<evidence type="ECO:0000256" key="2">
    <source>
        <dbReference type="SAM" id="SignalP"/>
    </source>
</evidence>
<accession>A0A8J4D061</accession>
<proteinExistence type="predicted"/>
<dbReference type="InterPro" id="IPR050904">
    <property type="entry name" value="Adhesion/Biosynth-related"/>
</dbReference>
<feature type="compositionally biased region" description="Pro residues" evidence="1">
    <location>
        <begin position="208"/>
        <end position="220"/>
    </location>
</feature>
<dbReference type="SUPFAM" id="SSF82153">
    <property type="entry name" value="FAS1 domain"/>
    <property type="match status" value="4"/>
</dbReference>
<feature type="compositionally biased region" description="Pro residues" evidence="1">
    <location>
        <begin position="245"/>
        <end position="311"/>
    </location>
</feature>
<dbReference type="Pfam" id="PF02469">
    <property type="entry name" value="Fasciclin"/>
    <property type="match status" value="2"/>
</dbReference>
<comment type="caution">
    <text evidence="3">The sequence shown here is derived from an EMBL/GenBank/DDBJ whole genome shotgun (WGS) entry which is preliminary data.</text>
</comment>